<dbReference type="Pfam" id="PF13476">
    <property type="entry name" value="AAA_23"/>
    <property type="match status" value="1"/>
</dbReference>
<evidence type="ECO:0000313" key="4">
    <source>
        <dbReference type="Proteomes" id="UP001143307"/>
    </source>
</evidence>
<keyword evidence="4" id="KW-1185">Reference proteome</keyword>
<dbReference type="InterPro" id="IPR038729">
    <property type="entry name" value="Rad50/SbcC_AAA"/>
</dbReference>
<gene>
    <name evidence="3" type="ORF">EYC87_19270</name>
</gene>
<dbReference type="PANTHER" id="PTHR32114:SF2">
    <property type="entry name" value="ABC TRANSPORTER ABCH.3"/>
    <property type="match status" value="1"/>
</dbReference>
<dbReference type="RefSeq" id="WP_279254337.1">
    <property type="nucleotide sequence ID" value="NZ_SHNP01000013.1"/>
</dbReference>
<comment type="caution">
    <text evidence="3">The sequence shown here is derived from an EMBL/GenBank/DDBJ whole genome shotgun (WGS) entry which is preliminary data.</text>
</comment>
<dbReference type="InterPro" id="IPR027417">
    <property type="entry name" value="P-loop_NTPase"/>
</dbReference>
<name>A0ABT3T0D7_9GAMM</name>
<evidence type="ECO:0000313" key="3">
    <source>
        <dbReference type="EMBL" id="MCX2975716.1"/>
    </source>
</evidence>
<dbReference type="EMBL" id="SHNP01000013">
    <property type="protein sequence ID" value="MCX2975716.1"/>
    <property type="molecule type" value="Genomic_DNA"/>
</dbReference>
<proteinExistence type="predicted"/>
<feature type="domain" description="Rad50/SbcC-type AAA" evidence="2">
    <location>
        <begin position="5"/>
        <end position="210"/>
    </location>
</feature>
<dbReference type="PANTHER" id="PTHR32114">
    <property type="entry name" value="ABC TRANSPORTER ABCH.3"/>
    <property type="match status" value="1"/>
</dbReference>
<organism evidence="3 4">
    <name type="scientific">Candidatus Seongchinamella marina</name>
    <dbReference type="NCBI Taxonomy" id="2518990"/>
    <lineage>
        <taxon>Bacteria</taxon>
        <taxon>Pseudomonadati</taxon>
        <taxon>Pseudomonadota</taxon>
        <taxon>Gammaproteobacteria</taxon>
        <taxon>Cellvibrionales</taxon>
        <taxon>Halieaceae</taxon>
        <taxon>Seongchinamella</taxon>
    </lineage>
</organism>
<feature type="coiled-coil region" evidence="1">
    <location>
        <begin position="170"/>
        <end position="217"/>
    </location>
</feature>
<dbReference type="SUPFAM" id="SSF52540">
    <property type="entry name" value="P-loop containing nucleoside triphosphate hydrolases"/>
    <property type="match status" value="1"/>
</dbReference>
<evidence type="ECO:0000259" key="2">
    <source>
        <dbReference type="Pfam" id="PF13476"/>
    </source>
</evidence>
<dbReference type="Proteomes" id="UP001143307">
    <property type="component" value="Unassembled WGS sequence"/>
</dbReference>
<evidence type="ECO:0000256" key="1">
    <source>
        <dbReference type="SAM" id="Coils"/>
    </source>
</evidence>
<keyword evidence="1" id="KW-0175">Coiled coil</keyword>
<dbReference type="Gene3D" id="3.40.50.300">
    <property type="entry name" value="P-loop containing nucleotide triphosphate hydrolases"/>
    <property type="match status" value="2"/>
</dbReference>
<accession>A0ABT3T0D7</accession>
<sequence length="675" mass="75854">MLISKVEISNFRQFYGKQTLQFSTDEEKNITLIHAENGVGKTAFLNAILWCLYEKTTENFKRSKELLNHQAKDEGASSFYVFVEFEEGGEHYVAQRNVNAINGKTFRVYKVLDSGSHQEIDGPEVFINSIIPKDMAGYFFFQGEGVGSLASNGGGDVKDAIRDILGFTVAEEALKDLSKIRTEYRRELQRLDNSSELGALEEKLADCEDKHRSLSDSLLGCDKDRKYLAKKLDDVQAELRNSNVDVVAEKQRSRDSKQVELGRLRDAKDRALARKAGLVSKYAVSAFSKKLAEEGIDFIDEKELKGTIPAPYNVQLVKDILEKAECICGAEITPGTEAYGAIQMLMGKASDPVLLNRVRRARSQLTVIKKDLQSAGKEFNEVLDDLSTLEESIQRVKVELDTLSLEIKGVNFEEIREKEELRGKLYQQVLEQNRLHGSYTERLSKLEAEKEKLVSKEKSFKSSQPEVQRLRDLMSFVHEMEEDLNRVLSATEESSMLMLAEKINSFLDLYVRQDYSAKITEDFEIVLFDRENRPVGESDGQALLLSLTFIASLIAVAKMRKGASGEILTPGAIAPFIIDAPFGVLDNTYKANIAAQIPNSVNQVVFLLSSSHWEGTVEQSIREKVGREYNMVLEVAANPGDKEEGKIKVLGTAYDTVRYNQDKDRTIIEEVGCYA</sequence>
<protein>
    <recommendedName>
        <fullName evidence="2">Rad50/SbcC-type AAA domain-containing protein</fullName>
    </recommendedName>
</protein>
<reference evidence="3" key="1">
    <citation type="submission" date="2019-02" db="EMBL/GenBank/DDBJ databases">
        <authorList>
            <person name="Li S.-H."/>
        </authorList>
    </citation>
    <scope>NUCLEOTIDE SEQUENCE</scope>
    <source>
        <strain evidence="3">IMCC8485</strain>
    </source>
</reference>